<dbReference type="InterPro" id="IPR003593">
    <property type="entry name" value="AAA+_ATPase"/>
</dbReference>
<keyword evidence="2" id="KW-0547">Nucleotide-binding</keyword>
<dbReference type="InterPro" id="IPR041546">
    <property type="entry name" value="ClpA/ClpB_AAA_lid"/>
</dbReference>
<proteinExistence type="predicted"/>
<dbReference type="Pfam" id="PF07724">
    <property type="entry name" value="AAA_2"/>
    <property type="match status" value="1"/>
</dbReference>
<dbReference type="GO" id="GO:0006508">
    <property type="term" value="P:proteolysis"/>
    <property type="evidence" value="ECO:0007669"/>
    <property type="project" value="UniProtKB-KW"/>
</dbReference>
<organism evidence="7 8">
    <name type="scientific">Candidatus Colimorpha enterica</name>
    <dbReference type="NCBI Taxonomy" id="3083063"/>
    <lineage>
        <taxon>Bacteria</taxon>
        <taxon>Pseudomonadati</taxon>
        <taxon>Bacteroidota</taxon>
        <taxon>Bacteroidia</taxon>
        <taxon>Bacteroidales</taxon>
        <taxon>Candidatus Colimorpha</taxon>
    </lineage>
</organism>
<dbReference type="Pfam" id="PF00004">
    <property type="entry name" value="AAA"/>
    <property type="match status" value="1"/>
</dbReference>
<dbReference type="PANTHER" id="PTHR11638:SF175">
    <property type="entry name" value="ATP-DEPENDENT CLP PROTEASE, ATP-BINDING SUBUNIT CLPC"/>
    <property type="match status" value="1"/>
</dbReference>
<protein>
    <submittedName>
        <fullName evidence="7">ATP-dependent Clp protease ATP-binding subunit</fullName>
    </submittedName>
</protein>
<keyword evidence="7" id="KW-0378">Hydrolase</keyword>
<dbReference type="GO" id="GO:0005737">
    <property type="term" value="C:cytoplasm"/>
    <property type="evidence" value="ECO:0007669"/>
    <property type="project" value="TreeGrafter"/>
</dbReference>
<evidence type="ECO:0000256" key="1">
    <source>
        <dbReference type="ARBA" id="ARBA00022737"/>
    </source>
</evidence>
<dbReference type="CDD" id="cd00009">
    <property type="entry name" value="AAA"/>
    <property type="match status" value="1"/>
</dbReference>
<dbReference type="GO" id="GO:0016887">
    <property type="term" value="F:ATP hydrolysis activity"/>
    <property type="evidence" value="ECO:0007669"/>
    <property type="project" value="InterPro"/>
</dbReference>
<dbReference type="Pfam" id="PF02861">
    <property type="entry name" value="Clp_N"/>
    <property type="match status" value="1"/>
</dbReference>
<dbReference type="SMART" id="SM00382">
    <property type="entry name" value="AAA"/>
    <property type="match status" value="2"/>
</dbReference>
<comment type="caution">
    <text evidence="7">The sequence shown here is derived from an EMBL/GenBank/DDBJ whole genome shotgun (WGS) entry which is preliminary data.</text>
</comment>
<dbReference type="Pfam" id="PF17871">
    <property type="entry name" value="AAA_lid_9"/>
    <property type="match status" value="1"/>
</dbReference>
<dbReference type="PROSITE" id="PS51903">
    <property type="entry name" value="CLP_R"/>
    <property type="match status" value="1"/>
</dbReference>
<dbReference type="PRINTS" id="PR00300">
    <property type="entry name" value="CLPPROTEASEA"/>
</dbReference>
<keyword evidence="7" id="KW-0645">Protease</keyword>
<dbReference type="Proteomes" id="UP001139365">
    <property type="component" value="Unassembled WGS sequence"/>
</dbReference>
<name>A0AAE3FIM9_9BACT</name>
<dbReference type="CDD" id="cd19499">
    <property type="entry name" value="RecA-like_ClpB_Hsp104-like"/>
    <property type="match status" value="1"/>
</dbReference>
<dbReference type="InterPro" id="IPR004176">
    <property type="entry name" value="Clp_R_N"/>
</dbReference>
<dbReference type="Gene3D" id="3.40.50.300">
    <property type="entry name" value="P-loop containing nucleotide triphosphate hydrolases"/>
    <property type="match status" value="2"/>
</dbReference>
<evidence type="ECO:0000256" key="4">
    <source>
        <dbReference type="ARBA" id="ARBA00023186"/>
    </source>
</evidence>
<keyword evidence="4" id="KW-0143">Chaperone</keyword>
<keyword evidence="1 5" id="KW-0677">Repeat</keyword>
<dbReference type="GO" id="GO:0034605">
    <property type="term" value="P:cellular response to heat"/>
    <property type="evidence" value="ECO:0007669"/>
    <property type="project" value="TreeGrafter"/>
</dbReference>
<dbReference type="InterPro" id="IPR036628">
    <property type="entry name" value="Clp_N_dom_sf"/>
</dbReference>
<accession>A0AAE3FIM9</accession>
<evidence type="ECO:0000256" key="3">
    <source>
        <dbReference type="ARBA" id="ARBA00022840"/>
    </source>
</evidence>
<dbReference type="InterPro" id="IPR050130">
    <property type="entry name" value="ClpA_ClpB"/>
</dbReference>
<dbReference type="GO" id="GO:0008233">
    <property type="term" value="F:peptidase activity"/>
    <property type="evidence" value="ECO:0007669"/>
    <property type="project" value="UniProtKB-KW"/>
</dbReference>
<evidence type="ECO:0000313" key="8">
    <source>
        <dbReference type="Proteomes" id="UP001139365"/>
    </source>
</evidence>
<reference evidence="7 8" key="1">
    <citation type="submission" date="2022-03" db="EMBL/GenBank/DDBJ databases">
        <title>Metagenome-assembled genomes from swine fecal metagenomes.</title>
        <authorList>
            <person name="Holman D.B."/>
            <person name="Kommadath A."/>
        </authorList>
    </citation>
    <scope>NUCLEOTIDE SEQUENCE [LARGE SCALE GENOMIC DNA]</scope>
    <source>
        <strain evidence="7">SUG147</strain>
    </source>
</reference>
<dbReference type="Gene3D" id="1.10.8.60">
    <property type="match status" value="1"/>
</dbReference>
<dbReference type="AlphaFoldDB" id="A0AAE3FIM9"/>
<dbReference type="InterPro" id="IPR018368">
    <property type="entry name" value="ClpA/B_CS1"/>
</dbReference>
<dbReference type="InterPro" id="IPR003959">
    <property type="entry name" value="ATPase_AAA_core"/>
</dbReference>
<evidence type="ECO:0000313" key="7">
    <source>
        <dbReference type="EMBL" id="MCI5756549.1"/>
    </source>
</evidence>
<evidence type="ECO:0000256" key="5">
    <source>
        <dbReference type="PROSITE-ProRule" id="PRU01251"/>
    </source>
</evidence>
<evidence type="ECO:0000259" key="6">
    <source>
        <dbReference type="PROSITE" id="PS51903"/>
    </source>
</evidence>
<dbReference type="EMBL" id="JALEMU010000162">
    <property type="protein sequence ID" value="MCI5756549.1"/>
    <property type="molecule type" value="Genomic_DNA"/>
</dbReference>
<keyword evidence="3 7" id="KW-0067">ATP-binding</keyword>
<sequence length="733" mass="77219">MTDRFTPSAEKALSAALAEARKLGHSYIGTEHLLLGLLSGKNSVAASVLCARGVSRERTRELIISFEGSGNGSDVSASDMSPRTRRVIEMSAYAAMKDRGGAIGTGHILTAILNEPECVAVRLIKAQNASSADIYADMICASNTVSEKLGAPKTAKKLPSVILKYGTDLSAAAERGELDPVFGRGGETEAVIRILSRRTKNNPCLIGEPGVGKTAIAEGLAIKIAEGSVPDGFLSKRIAALDLPLMLSGAKYRGEFEERMKNVIDAASADPDIILFIDEIHTIVGAGSAEGAVDAANMIKPALSRGRIRVIGATTDAEYRKFISRDAALERRFTPVRVCEPTADATESILAGLRGKYEEHHRVVITDEAISAAVRLSARCLPERRFPDKAIDILDEAAARKRLSAKDGPPPELDGHDIAETVAVKTGMPAAGSGACAFSGLEARLSSEIFGQDGVIAEICPVIRRAFMGFRSGSRPIGSFVFLGAPGTGKTRLAEVLADAVFGSSDALIRLDMSEYSESHCVSKLIGSPPGYVGYRDEGALTGRILSRPRSVVLFDSAECAHPDVFPLIRRILESGFLDDSSGRRCDFGNSVVIIACTEAAQLTAGFGAASGKAPGGSRLPAGISERADAVLAFSPISRDTAEKIAERELDRQVRSLAGFGIKASVSPGIARRIAGAADVLSGGARAVINAARKCALPDIPADGKIPESLILTEKDGKTGWFSVTEAEILHII</sequence>
<dbReference type="GO" id="GO:0005524">
    <property type="term" value="F:ATP binding"/>
    <property type="evidence" value="ECO:0007669"/>
    <property type="project" value="UniProtKB-KW"/>
</dbReference>
<dbReference type="InterPro" id="IPR027417">
    <property type="entry name" value="P-loop_NTPase"/>
</dbReference>
<dbReference type="PROSITE" id="PS00870">
    <property type="entry name" value="CLPAB_1"/>
    <property type="match status" value="1"/>
</dbReference>
<dbReference type="InterPro" id="IPR001270">
    <property type="entry name" value="ClpA/B"/>
</dbReference>
<feature type="domain" description="Clp R" evidence="6">
    <location>
        <begin position="2"/>
        <end position="147"/>
    </location>
</feature>
<dbReference type="PANTHER" id="PTHR11638">
    <property type="entry name" value="ATP-DEPENDENT CLP PROTEASE"/>
    <property type="match status" value="1"/>
</dbReference>
<evidence type="ECO:0000256" key="2">
    <source>
        <dbReference type="ARBA" id="ARBA00022741"/>
    </source>
</evidence>
<dbReference type="Gene3D" id="1.10.1780.10">
    <property type="entry name" value="Clp, N-terminal domain"/>
    <property type="match status" value="1"/>
</dbReference>
<gene>
    <name evidence="7" type="ORF">MR241_09695</name>
</gene>
<dbReference type="SUPFAM" id="SSF81923">
    <property type="entry name" value="Double Clp-N motif"/>
    <property type="match status" value="1"/>
</dbReference>
<dbReference type="SUPFAM" id="SSF52540">
    <property type="entry name" value="P-loop containing nucleoside triphosphate hydrolases"/>
    <property type="match status" value="2"/>
</dbReference>